<keyword evidence="5" id="KW-0547">Nucleotide-binding</keyword>
<dbReference type="InterPro" id="IPR003593">
    <property type="entry name" value="AAA+_ATPase"/>
</dbReference>
<evidence type="ECO:0000256" key="5">
    <source>
        <dbReference type="ARBA" id="ARBA00022741"/>
    </source>
</evidence>
<evidence type="ECO:0000256" key="3">
    <source>
        <dbReference type="ARBA" id="ARBA00022448"/>
    </source>
</evidence>
<evidence type="ECO:0000256" key="2">
    <source>
        <dbReference type="ARBA" id="ARBA00005814"/>
    </source>
</evidence>
<reference evidence="12" key="1">
    <citation type="journal article" date="2021" name="J Fungi (Basel)">
        <title>Virulence traits and population genomics of the black yeast Aureobasidium melanogenum.</title>
        <authorList>
            <person name="Cernosa A."/>
            <person name="Sun X."/>
            <person name="Gostincar C."/>
            <person name="Fang C."/>
            <person name="Gunde-Cimerman N."/>
            <person name="Song Z."/>
        </authorList>
    </citation>
    <scope>NUCLEOTIDE SEQUENCE</scope>
    <source>
        <strain evidence="12">EXF-9298</strain>
    </source>
</reference>
<dbReference type="GO" id="GO:0140359">
    <property type="term" value="F:ABC-type transporter activity"/>
    <property type="evidence" value="ECO:0007669"/>
    <property type="project" value="InterPro"/>
</dbReference>
<dbReference type="Pfam" id="PF00005">
    <property type="entry name" value="ABC_tran"/>
    <property type="match status" value="1"/>
</dbReference>
<protein>
    <submittedName>
        <fullName evidence="12">ATP-binding cassette transporter-like protein</fullName>
    </submittedName>
</protein>
<organism evidence="12 13">
    <name type="scientific">Aureobasidium melanogenum</name>
    <name type="common">Aureobasidium pullulans var. melanogenum</name>
    <dbReference type="NCBI Taxonomy" id="46634"/>
    <lineage>
        <taxon>Eukaryota</taxon>
        <taxon>Fungi</taxon>
        <taxon>Dikarya</taxon>
        <taxon>Ascomycota</taxon>
        <taxon>Pezizomycotina</taxon>
        <taxon>Dothideomycetes</taxon>
        <taxon>Dothideomycetidae</taxon>
        <taxon>Dothideales</taxon>
        <taxon>Saccotheciaceae</taxon>
        <taxon>Aureobasidium</taxon>
    </lineage>
</organism>
<dbReference type="EMBL" id="JAHFXS010000487">
    <property type="protein sequence ID" value="KAG9984504.1"/>
    <property type="molecule type" value="Genomic_DNA"/>
</dbReference>
<comment type="caution">
    <text evidence="12">The sequence shown here is derived from an EMBL/GenBank/DDBJ whole genome shotgun (WGS) entry which is preliminary data.</text>
</comment>
<dbReference type="GO" id="GO:0016020">
    <property type="term" value="C:membrane"/>
    <property type="evidence" value="ECO:0007669"/>
    <property type="project" value="UniProtKB-SubCell"/>
</dbReference>
<feature type="domain" description="ABC transporter" evidence="11">
    <location>
        <begin position="40"/>
        <end position="288"/>
    </location>
</feature>
<accession>A0A9P8FUZ1</accession>
<evidence type="ECO:0000256" key="1">
    <source>
        <dbReference type="ARBA" id="ARBA00004141"/>
    </source>
</evidence>
<evidence type="ECO:0000256" key="8">
    <source>
        <dbReference type="ARBA" id="ARBA00023136"/>
    </source>
</evidence>
<keyword evidence="3" id="KW-0813">Transport</keyword>
<feature type="region of interest" description="Disordered" evidence="9">
    <location>
        <begin position="1"/>
        <end position="22"/>
    </location>
</feature>
<keyword evidence="6 12" id="KW-0067">ATP-binding</keyword>
<evidence type="ECO:0000256" key="7">
    <source>
        <dbReference type="ARBA" id="ARBA00022989"/>
    </source>
</evidence>
<evidence type="ECO:0000256" key="10">
    <source>
        <dbReference type="SAM" id="Phobius"/>
    </source>
</evidence>
<dbReference type="OrthoDB" id="66620at2759"/>
<dbReference type="PANTHER" id="PTHR48042">
    <property type="entry name" value="ABC TRANSPORTER G FAMILY MEMBER 11"/>
    <property type="match status" value="1"/>
</dbReference>
<feature type="transmembrane region" description="Helical" evidence="10">
    <location>
        <begin position="624"/>
        <end position="644"/>
    </location>
</feature>
<evidence type="ECO:0000256" key="4">
    <source>
        <dbReference type="ARBA" id="ARBA00022692"/>
    </source>
</evidence>
<evidence type="ECO:0000313" key="12">
    <source>
        <dbReference type="EMBL" id="KAG9984504.1"/>
    </source>
</evidence>
<feature type="transmembrane region" description="Helical" evidence="10">
    <location>
        <begin position="409"/>
        <end position="432"/>
    </location>
</feature>
<comment type="subcellular location">
    <subcellularLocation>
        <location evidence="1">Membrane</location>
        <topology evidence="1">Multi-pass membrane protein</topology>
    </subcellularLocation>
</comment>
<feature type="compositionally biased region" description="Polar residues" evidence="9">
    <location>
        <begin position="1"/>
        <end position="18"/>
    </location>
</feature>
<proteinExistence type="inferred from homology"/>
<keyword evidence="8 10" id="KW-0472">Membrane</keyword>
<feature type="transmembrane region" description="Helical" evidence="10">
    <location>
        <begin position="521"/>
        <end position="542"/>
    </location>
</feature>
<dbReference type="InterPro" id="IPR017871">
    <property type="entry name" value="ABC_transporter-like_CS"/>
</dbReference>
<feature type="non-terminal residue" evidence="12">
    <location>
        <position position="646"/>
    </location>
</feature>
<dbReference type="InterPro" id="IPR027417">
    <property type="entry name" value="P-loop_NTPase"/>
</dbReference>
<evidence type="ECO:0000259" key="11">
    <source>
        <dbReference type="PROSITE" id="PS50893"/>
    </source>
</evidence>
<feature type="transmembrane region" description="Helical" evidence="10">
    <location>
        <begin position="378"/>
        <end position="397"/>
    </location>
</feature>
<dbReference type="InterPro" id="IPR003439">
    <property type="entry name" value="ABC_transporter-like_ATP-bd"/>
</dbReference>
<gene>
    <name evidence="12" type="ORF">KCU98_g5367</name>
</gene>
<feature type="transmembrane region" description="Helical" evidence="10">
    <location>
        <begin position="452"/>
        <end position="483"/>
    </location>
</feature>
<evidence type="ECO:0000313" key="13">
    <source>
        <dbReference type="Proteomes" id="UP000729357"/>
    </source>
</evidence>
<dbReference type="PANTHER" id="PTHR48042:SF11">
    <property type="entry name" value="ABC TRANSPORTER G FAMILY MEMBER 11"/>
    <property type="match status" value="1"/>
</dbReference>
<dbReference type="GO" id="GO:0005524">
    <property type="term" value="F:ATP binding"/>
    <property type="evidence" value="ECO:0007669"/>
    <property type="project" value="UniProtKB-KW"/>
</dbReference>
<dbReference type="InterPro" id="IPR013525">
    <property type="entry name" value="ABC2_TM"/>
</dbReference>
<feature type="transmembrane region" description="Helical" evidence="10">
    <location>
        <begin position="495"/>
        <end position="515"/>
    </location>
</feature>
<keyword evidence="7 10" id="KW-1133">Transmembrane helix</keyword>
<dbReference type="GO" id="GO:0016887">
    <property type="term" value="F:ATP hydrolysis activity"/>
    <property type="evidence" value="ECO:0007669"/>
    <property type="project" value="InterPro"/>
</dbReference>
<feature type="transmembrane region" description="Helical" evidence="10">
    <location>
        <begin position="549"/>
        <end position="569"/>
    </location>
</feature>
<dbReference type="Gene3D" id="3.40.50.300">
    <property type="entry name" value="P-loop containing nucleotide triphosphate hydrolases"/>
    <property type="match status" value="1"/>
</dbReference>
<comment type="similarity">
    <text evidence="2">Belongs to the ABC transporter superfamily. ABCG family. Eye pigment precursor importer (TC 3.A.1.204) subfamily.</text>
</comment>
<dbReference type="AlphaFoldDB" id="A0A9P8FUZ1"/>
<keyword evidence="4 10" id="KW-0812">Transmembrane</keyword>
<evidence type="ECO:0000256" key="9">
    <source>
        <dbReference type="SAM" id="MobiDB-lite"/>
    </source>
</evidence>
<name>A0A9P8FUZ1_AURME</name>
<dbReference type="Proteomes" id="UP000729357">
    <property type="component" value="Unassembled WGS sequence"/>
</dbReference>
<reference evidence="12" key="2">
    <citation type="submission" date="2021-08" db="EMBL/GenBank/DDBJ databases">
        <authorList>
            <person name="Gostincar C."/>
            <person name="Sun X."/>
            <person name="Song Z."/>
            <person name="Gunde-Cimerman N."/>
        </authorList>
    </citation>
    <scope>NUCLEOTIDE SEQUENCE</scope>
    <source>
        <strain evidence="12">EXF-9298</strain>
    </source>
</reference>
<dbReference type="Pfam" id="PF19055">
    <property type="entry name" value="ABC2_membrane_7"/>
    <property type="match status" value="1"/>
</dbReference>
<dbReference type="Pfam" id="PF01061">
    <property type="entry name" value="ABC2_membrane"/>
    <property type="match status" value="1"/>
</dbReference>
<dbReference type="PROSITE" id="PS00211">
    <property type="entry name" value="ABC_TRANSPORTER_1"/>
    <property type="match status" value="1"/>
</dbReference>
<sequence>MLQSMPPTTTDESGSNDHTLCDLEKSSSHDYMTNSDVDELRWTNISVAVTDKNTKQPKLLLRSVSGDLKAGQIMALMGPSGSGKTTLLNVLAGRQATAKCKTEGDILVDRAAILRKTFQKLSSFVEQEHSLIGSLTVAETLDFAARLALPSTITSRDRKDRVLTLLDSFGLSGQRDAFIGSPIQKGISGGQKRRVSVASQLITAPKILFLDEPTSDLDSLASFEVVQFLKTYARKHNLIVIASIHQPSTSTFELFDKVLLLSQGKVCYAASVPGINPYFENLGLPIPVMKNPAEHLLEITNIDFWKDKQAGARLLARIQQAWIDPSVSTTPEPSSAIQAHSGSFESDHRGPGVAEVLRIPVTLLHRLLLKSYRDIVTYWIRLVMYLGLAIIMGTVWLRLKGTQDGIQPFINAIFFGSAFMSFMAVAYVPAFLEDYGTFAKERANGLYGPTAFTIANFLIGLPFYISNQLIIALTFSLITYWLIDFRSGGTAFITYVMWLFLGLVAAESLVTLVSLLSPNFIVALALVAFANGLWMCVNGFLVPTKSLNVFWGYVFHYIDYQAYVFRGMLVNEFSRRNYTCASSLTSQSGCSCSYTSELADHCLIDGKAVLSYYDYSSGQLGETVGHMLAIIAVYRLLGWVVLYLRE</sequence>
<dbReference type="SUPFAM" id="SSF52540">
    <property type="entry name" value="P-loop containing nucleoside triphosphate hydrolases"/>
    <property type="match status" value="1"/>
</dbReference>
<keyword evidence="13" id="KW-1185">Reference proteome</keyword>
<dbReference type="PROSITE" id="PS50893">
    <property type="entry name" value="ABC_TRANSPORTER_2"/>
    <property type="match status" value="1"/>
</dbReference>
<dbReference type="InterPro" id="IPR043926">
    <property type="entry name" value="ABCG_dom"/>
</dbReference>
<evidence type="ECO:0000256" key="6">
    <source>
        <dbReference type="ARBA" id="ARBA00022840"/>
    </source>
</evidence>
<dbReference type="SMART" id="SM00382">
    <property type="entry name" value="AAA"/>
    <property type="match status" value="1"/>
</dbReference>
<dbReference type="InterPro" id="IPR052215">
    <property type="entry name" value="Plant_ABCG"/>
</dbReference>